<dbReference type="RefSeq" id="WP_090071207.1">
    <property type="nucleotide sequence ID" value="NZ_FOVR01000003.1"/>
</dbReference>
<accession>A0A1I5F0Q7</accession>
<dbReference type="CDD" id="cd09281">
    <property type="entry name" value="UPF0066"/>
    <property type="match status" value="1"/>
</dbReference>
<dbReference type="GO" id="GO:0008168">
    <property type="term" value="F:methyltransferase activity"/>
    <property type="evidence" value="ECO:0007669"/>
    <property type="project" value="UniProtKB-KW"/>
</dbReference>
<dbReference type="EMBL" id="FOVR01000003">
    <property type="protein sequence ID" value="SFO17263.1"/>
    <property type="molecule type" value="Genomic_DNA"/>
</dbReference>
<sequence length="151" mass="16755">MSEQLPPFTLQPIGKIWTGFKSREECPRNSRFNESESVIEVDPAFADAFLGLEVGRHIAVLYWFDKADRTKLQTTPPNAEKQYGVFATRSPHRPNPIALSAVKILAIEGTKLTVSGLDCIDGTPLLDIKIYVPMIDAPEGATEALPWAHKH</sequence>
<keyword evidence="5" id="KW-1185">Reference proteome</keyword>
<dbReference type="SUPFAM" id="SSF118196">
    <property type="entry name" value="YaeB-like"/>
    <property type="match status" value="1"/>
</dbReference>
<dbReference type="Proteomes" id="UP000199236">
    <property type="component" value="Unassembled WGS sequence"/>
</dbReference>
<reference evidence="4 5" key="1">
    <citation type="submission" date="2016-10" db="EMBL/GenBank/DDBJ databases">
        <authorList>
            <person name="de Groot N.N."/>
        </authorList>
    </citation>
    <scope>NUCLEOTIDE SEQUENCE [LARGE SCALE GENOMIC DNA]</scope>
    <source>
        <strain evidence="4 5">CGMCC 1.9157</strain>
    </source>
</reference>
<dbReference type="InterPro" id="IPR036413">
    <property type="entry name" value="YaeB-like_sf"/>
</dbReference>
<dbReference type="InterPro" id="IPR023368">
    <property type="entry name" value="UPF0066_cons_site"/>
</dbReference>
<dbReference type="InterPro" id="IPR023370">
    <property type="entry name" value="TrmO-like_N"/>
</dbReference>
<keyword evidence="4" id="KW-0808">Transferase</keyword>
<organism evidence="4 5">
    <name type="scientific">Cohaesibacter marisflavi</name>
    <dbReference type="NCBI Taxonomy" id="655353"/>
    <lineage>
        <taxon>Bacteria</taxon>
        <taxon>Pseudomonadati</taxon>
        <taxon>Pseudomonadota</taxon>
        <taxon>Alphaproteobacteria</taxon>
        <taxon>Hyphomicrobiales</taxon>
        <taxon>Cohaesibacteraceae</taxon>
    </lineage>
</organism>
<dbReference type="OrthoDB" id="9804309at2"/>
<dbReference type="Gene3D" id="2.40.30.70">
    <property type="entry name" value="YaeB-like"/>
    <property type="match status" value="1"/>
</dbReference>
<dbReference type="InterPro" id="IPR036414">
    <property type="entry name" value="YaeB_N_sf"/>
</dbReference>
<dbReference type="GO" id="GO:0032259">
    <property type="term" value="P:methylation"/>
    <property type="evidence" value="ECO:0007669"/>
    <property type="project" value="UniProtKB-KW"/>
</dbReference>
<keyword evidence="4" id="KW-0489">Methyltransferase</keyword>
<dbReference type="PANTHER" id="PTHR12818:SF0">
    <property type="entry name" value="TRNA (ADENINE(37)-N6)-METHYLTRANSFERASE"/>
    <property type="match status" value="1"/>
</dbReference>
<dbReference type="PANTHER" id="PTHR12818">
    <property type="entry name" value="TRNA (ADENINE(37)-N6)-METHYLTRANSFERASE"/>
    <property type="match status" value="1"/>
</dbReference>
<keyword evidence="1" id="KW-0949">S-adenosyl-L-methionine</keyword>
<comment type="similarity">
    <text evidence="2">Belongs to the tRNA methyltransferase O family.</text>
</comment>
<dbReference type="PROSITE" id="PS51668">
    <property type="entry name" value="TSAA_2"/>
    <property type="match status" value="1"/>
</dbReference>
<dbReference type="NCBIfam" id="TIGR00104">
    <property type="entry name" value="tRNA_TsaA"/>
    <property type="match status" value="1"/>
</dbReference>
<proteinExistence type="inferred from homology"/>
<feature type="domain" description="TsaA-like" evidence="3">
    <location>
        <begin position="10"/>
        <end position="140"/>
    </location>
</feature>
<dbReference type="Pfam" id="PF01980">
    <property type="entry name" value="TrmO_N"/>
    <property type="match status" value="1"/>
</dbReference>
<evidence type="ECO:0000313" key="4">
    <source>
        <dbReference type="EMBL" id="SFO17263.1"/>
    </source>
</evidence>
<dbReference type="AlphaFoldDB" id="A0A1I5F0Q7"/>
<dbReference type="STRING" id="655353.SAMN04488056_103434"/>
<name>A0A1I5F0Q7_9HYPH</name>
<dbReference type="InterPro" id="IPR040372">
    <property type="entry name" value="YaeB-like"/>
</dbReference>
<evidence type="ECO:0000256" key="1">
    <source>
        <dbReference type="ARBA" id="ARBA00022691"/>
    </source>
</evidence>
<dbReference type="PROSITE" id="PS01318">
    <property type="entry name" value="TSAA_1"/>
    <property type="match status" value="1"/>
</dbReference>
<evidence type="ECO:0000259" key="3">
    <source>
        <dbReference type="PROSITE" id="PS51668"/>
    </source>
</evidence>
<gene>
    <name evidence="4" type="ORF">SAMN04488056_103434</name>
</gene>
<evidence type="ECO:0000256" key="2">
    <source>
        <dbReference type="ARBA" id="ARBA00033753"/>
    </source>
</evidence>
<protein>
    <submittedName>
        <fullName evidence="4">tRNA-Thr(GGU) m(6)t(6)A37 methyltransferase TsaA</fullName>
    </submittedName>
</protein>
<evidence type="ECO:0000313" key="5">
    <source>
        <dbReference type="Proteomes" id="UP000199236"/>
    </source>
</evidence>